<dbReference type="AlphaFoldDB" id="A0A0V1NAB5"/>
<dbReference type="GO" id="GO:0003676">
    <property type="term" value="F:nucleic acid binding"/>
    <property type="evidence" value="ECO:0007669"/>
    <property type="project" value="InterPro"/>
</dbReference>
<comment type="caution">
    <text evidence="2">The sequence shown here is derived from an EMBL/GenBank/DDBJ whole genome shotgun (WGS) entry which is preliminary data.</text>
</comment>
<keyword evidence="3" id="KW-1185">Reference proteome</keyword>
<organism evidence="2 3">
    <name type="scientific">Trichinella papuae</name>
    <dbReference type="NCBI Taxonomy" id="268474"/>
    <lineage>
        <taxon>Eukaryota</taxon>
        <taxon>Metazoa</taxon>
        <taxon>Ecdysozoa</taxon>
        <taxon>Nematoda</taxon>
        <taxon>Enoplea</taxon>
        <taxon>Dorylaimia</taxon>
        <taxon>Trichinellida</taxon>
        <taxon>Trichinellidae</taxon>
        <taxon>Trichinella</taxon>
    </lineage>
</organism>
<evidence type="ECO:0000259" key="1">
    <source>
        <dbReference type="Pfam" id="PF03184"/>
    </source>
</evidence>
<feature type="domain" description="DDE-1" evidence="1">
    <location>
        <begin position="3"/>
        <end position="71"/>
    </location>
</feature>
<accession>A0A0V1NAB5</accession>
<reference evidence="2 3" key="1">
    <citation type="submission" date="2015-01" db="EMBL/GenBank/DDBJ databases">
        <title>Evolution of Trichinella species and genotypes.</title>
        <authorList>
            <person name="Korhonen P.K."/>
            <person name="Edoardo P."/>
            <person name="Giuseppe L.R."/>
            <person name="Gasser R.B."/>
        </authorList>
    </citation>
    <scope>NUCLEOTIDE SEQUENCE [LARGE SCALE GENOMIC DNA]</scope>
    <source>
        <strain evidence="2">ISS1980</strain>
    </source>
</reference>
<sequence length="82" mass="9817">MSERVTLCCCANVTGNDHLQLSKAKSKRPRAMMISVQELLVVYDYQPKAWMTRDFSRWYDEIFVPHVKKYQHKTKNQERCYS</sequence>
<evidence type="ECO:0000313" key="2">
    <source>
        <dbReference type="EMBL" id="KRZ80939.1"/>
    </source>
</evidence>
<evidence type="ECO:0000313" key="3">
    <source>
        <dbReference type="Proteomes" id="UP000054843"/>
    </source>
</evidence>
<dbReference type="Proteomes" id="UP000054843">
    <property type="component" value="Unassembled WGS sequence"/>
</dbReference>
<protein>
    <submittedName>
        <fullName evidence="2">Jerky-like protein-like</fullName>
    </submittedName>
</protein>
<gene>
    <name evidence="2" type="primary">JRKL</name>
    <name evidence="2" type="ORF">T10_4655</name>
</gene>
<proteinExistence type="predicted"/>
<name>A0A0V1NAB5_9BILA</name>
<dbReference type="Pfam" id="PF03184">
    <property type="entry name" value="DDE_1"/>
    <property type="match status" value="1"/>
</dbReference>
<dbReference type="EMBL" id="JYDO01000001">
    <property type="protein sequence ID" value="KRZ80939.1"/>
    <property type="molecule type" value="Genomic_DNA"/>
</dbReference>
<dbReference type="InterPro" id="IPR004875">
    <property type="entry name" value="DDE_SF_endonuclease_dom"/>
</dbReference>